<comment type="caution">
    <text evidence="2">The sequence shown here is derived from an EMBL/GenBank/DDBJ whole genome shotgun (WGS) entry which is preliminary data.</text>
</comment>
<dbReference type="RefSeq" id="WP_112884770.1">
    <property type="nucleotide sequence ID" value="NZ_QLUW01000005.1"/>
</dbReference>
<dbReference type="OrthoDB" id="1933450at2"/>
<keyword evidence="1" id="KW-0472">Membrane</keyword>
<dbReference type="EMBL" id="QLUW01000005">
    <property type="protein sequence ID" value="RAP73981.1"/>
    <property type="molecule type" value="Genomic_DNA"/>
</dbReference>
<proteinExistence type="predicted"/>
<reference evidence="2 3" key="1">
    <citation type="submission" date="2018-06" db="EMBL/GenBank/DDBJ databases">
        <title>Paenibacillus montanisoli sp. nov., isolated from mountain area soil.</title>
        <authorList>
            <person name="Wu M."/>
        </authorList>
    </citation>
    <scope>NUCLEOTIDE SEQUENCE [LARGE SCALE GENOMIC DNA]</scope>
    <source>
        <strain evidence="2 3">RA17</strain>
    </source>
</reference>
<feature type="transmembrane region" description="Helical" evidence="1">
    <location>
        <begin position="6"/>
        <end position="24"/>
    </location>
</feature>
<name>A0A328TXY5_9BACL</name>
<dbReference type="AlphaFoldDB" id="A0A328TXY5"/>
<keyword evidence="3" id="KW-1185">Reference proteome</keyword>
<feature type="transmembrane region" description="Helical" evidence="1">
    <location>
        <begin position="29"/>
        <end position="47"/>
    </location>
</feature>
<gene>
    <name evidence="2" type="ORF">DL346_23170</name>
</gene>
<evidence type="ECO:0000256" key="1">
    <source>
        <dbReference type="SAM" id="Phobius"/>
    </source>
</evidence>
<organism evidence="2 3">
    <name type="scientific">Paenibacillus montanisoli</name>
    <dbReference type="NCBI Taxonomy" id="2081970"/>
    <lineage>
        <taxon>Bacteria</taxon>
        <taxon>Bacillati</taxon>
        <taxon>Bacillota</taxon>
        <taxon>Bacilli</taxon>
        <taxon>Bacillales</taxon>
        <taxon>Paenibacillaceae</taxon>
        <taxon>Paenibacillus</taxon>
    </lineage>
</organism>
<keyword evidence="1" id="KW-0812">Transmembrane</keyword>
<sequence length="296" mass="34633">MVNILIGYYILSAVYVMFSVRRGLRDFRYTLLLVACVPIFGLLLSLVQDAAARTKPNENDNRFTELMDVSEDQERIFQHVNVDKEVNLLPLEEALVVNDNVTRRRLLLDMLKEDMDERMIPLLERAVNNEDTETSHYAVTAIMEIKRKLLLTIQKWSVKYEDQKKNPQVLLEYAGAIKNYLSSGYMDKRTQMTYRLTYVSLLRELLQTEAASVMLYRELIENEKALERYDEALLSCEQFRKQYPMSEESYLAALDLYFTLKMKEPFYTTLNELKASKIRVSNRGLTIIRCWSVKGA</sequence>
<accession>A0A328TXY5</accession>
<dbReference type="Proteomes" id="UP000249260">
    <property type="component" value="Unassembled WGS sequence"/>
</dbReference>
<evidence type="ECO:0000313" key="3">
    <source>
        <dbReference type="Proteomes" id="UP000249260"/>
    </source>
</evidence>
<keyword evidence="1" id="KW-1133">Transmembrane helix</keyword>
<protein>
    <submittedName>
        <fullName evidence="2">Uncharacterized protein</fullName>
    </submittedName>
</protein>
<evidence type="ECO:0000313" key="2">
    <source>
        <dbReference type="EMBL" id="RAP73981.1"/>
    </source>
</evidence>